<evidence type="ECO:0000313" key="3">
    <source>
        <dbReference type="Proteomes" id="UP001220022"/>
    </source>
</evidence>
<name>A0ABT5YVL4_9ACTN</name>
<dbReference type="RefSeq" id="WP_275808095.1">
    <property type="nucleotide sequence ID" value="NZ_BAAANM010000008.1"/>
</dbReference>
<protein>
    <submittedName>
        <fullName evidence="2">Uncharacterized protein</fullName>
    </submittedName>
</protein>
<sequence length="97" mass="9703">MTQSAGEVVGIRAGDGQIGGGGGAMHRVGTEQGQDERRVVARRVRPHQVEDRAEDGFAAGVEEVVAAADGAFCGNEDVGARGGEGGDLAAGDLAADQ</sequence>
<evidence type="ECO:0000313" key="2">
    <source>
        <dbReference type="EMBL" id="MDF2254865.1"/>
    </source>
</evidence>
<feature type="region of interest" description="Disordered" evidence="1">
    <location>
        <begin position="77"/>
        <end position="97"/>
    </location>
</feature>
<comment type="caution">
    <text evidence="2">The sequence shown here is derived from an EMBL/GenBank/DDBJ whole genome shotgun (WGS) entry which is preliminary data.</text>
</comment>
<gene>
    <name evidence="2" type="ORF">P2L57_03690</name>
</gene>
<dbReference type="Proteomes" id="UP001220022">
    <property type="component" value="Unassembled WGS sequence"/>
</dbReference>
<feature type="region of interest" description="Disordered" evidence="1">
    <location>
        <begin position="1"/>
        <end position="36"/>
    </location>
</feature>
<organism evidence="2 3">
    <name type="scientific">Streptantibioticus ferralitis</name>
    <dbReference type="NCBI Taxonomy" id="236510"/>
    <lineage>
        <taxon>Bacteria</taxon>
        <taxon>Bacillati</taxon>
        <taxon>Actinomycetota</taxon>
        <taxon>Actinomycetes</taxon>
        <taxon>Kitasatosporales</taxon>
        <taxon>Streptomycetaceae</taxon>
        <taxon>Streptantibioticus</taxon>
    </lineage>
</organism>
<evidence type="ECO:0000256" key="1">
    <source>
        <dbReference type="SAM" id="MobiDB-lite"/>
    </source>
</evidence>
<reference evidence="2 3" key="1">
    <citation type="submission" date="2023-03" db="EMBL/GenBank/DDBJ databases">
        <title>Draft genome sequence of type strain Streptomyces ferralitis JCM 14344.</title>
        <authorList>
            <person name="Klaysubun C."/>
            <person name="Duangmal K."/>
        </authorList>
    </citation>
    <scope>NUCLEOTIDE SEQUENCE [LARGE SCALE GENOMIC DNA]</scope>
    <source>
        <strain evidence="2 3">JCM 14344</strain>
    </source>
</reference>
<accession>A0ABT5YVL4</accession>
<keyword evidence="3" id="KW-1185">Reference proteome</keyword>
<dbReference type="EMBL" id="JARHTQ010000002">
    <property type="protein sequence ID" value="MDF2254865.1"/>
    <property type="molecule type" value="Genomic_DNA"/>
</dbReference>
<proteinExistence type="predicted"/>